<dbReference type="PROSITE" id="PS50104">
    <property type="entry name" value="TIR"/>
    <property type="match status" value="1"/>
</dbReference>
<dbReference type="AlphaFoldDB" id="A0A430BS59"/>
<sequence>MARRRGSVSPDWNGEGAILFSQIKATANNAPVFDRAGLERWGEIAGFLGETAGLSSWLGDVSIERARKMRDGAEVIVHSQDGGGRVRCTAYRDLRLANPVFIVLAAYGSREAIDSQQDIASALHAELTGPMGASVTTAACGGSVPDLGQCHARHEHGVEKLLVLVGDDHSLPTDELVRLSADWARNGWPILPLFPWSGQGGLSSRLPVAATPANAHFWKVDAAQTLPAVMATANITTRQPRIFISYRQIDSAALAIQLFDALSHAGFDVFLDHFRIPPGVNFQSRLSQELGDKSMVLLLESERLDESQWVAHEIAVAKACGLGLLGLLLPGGQPQASLEPENRRTVPLADFAGRQFDKDATLLPAALERIVQEIKQTHDRALVARRRMIEHSFEGAVYRRTGTLPHRSRDGAFKVTGGGKTYQVWLSPYPPDTPDFHRAHGKIQHLEDGVVIGLSRLMEPAIQTRTMWLADLCKLHHVDEGQIARAAKLMLQGKL</sequence>
<feature type="domain" description="TIR" evidence="1">
    <location>
        <begin position="238"/>
        <end position="378"/>
    </location>
</feature>
<dbReference type="EMBL" id="QRAL01000018">
    <property type="protein sequence ID" value="RSU55551.1"/>
    <property type="molecule type" value="Genomic_DNA"/>
</dbReference>
<gene>
    <name evidence="2" type="ORF">DAH51_16600</name>
</gene>
<evidence type="ECO:0000259" key="1">
    <source>
        <dbReference type="PROSITE" id="PS50104"/>
    </source>
</evidence>
<evidence type="ECO:0000313" key="2">
    <source>
        <dbReference type="EMBL" id="RSU55551.1"/>
    </source>
</evidence>
<proteinExistence type="predicted"/>
<dbReference type="InterPro" id="IPR035897">
    <property type="entry name" value="Toll_tir_struct_dom_sf"/>
</dbReference>
<comment type="caution">
    <text evidence="2">The sequence shown here is derived from an EMBL/GenBank/DDBJ whole genome shotgun (WGS) entry which is preliminary data.</text>
</comment>
<name>A0A430BS59_SPHYA</name>
<reference evidence="2 3" key="1">
    <citation type="submission" date="2018-07" db="EMBL/GenBank/DDBJ databases">
        <title>Genomic and Epidemiologic Investigation of an Indolent Hospital Outbreak.</title>
        <authorList>
            <person name="Johnson R.C."/>
            <person name="Deming C."/>
            <person name="Conlan S."/>
            <person name="Zellmer C.J."/>
            <person name="Michelin A.V."/>
            <person name="Lee-Lin S."/>
            <person name="Thomas P.J."/>
            <person name="Park M."/>
            <person name="Weingarten R.A."/>
            <person name="Less J."/>
            <person name="Dekker J.P."/>
            <person name="Frank K.M."/>
            <person name="Musser K.A."/>
            <person name="Mcquiston J.R."/>
            <person name="Henderson D.K."/>
            <person name="Lau A.F."/>
            <person name="Palmore T.N."/>
            <person name="Segre J.A."/>
        </authorList>
    </citation>
    <scope>NUCLEOTIDE SEQUENCE [LARGE SCALE GENOMIC DNA]</scope>
    <source>
        <strain evidence="2 3">SK-NIH.Env6_1116</strain>
    </source>
</reference>
<protein>
    <submittedName>
        <fullName evidence="2">Toll/interleukin-1 receptor domain-containing protein</fullName>
    </submittedName>
</protein>
<evidence type="ECO:0000313" key="3">
    <source>
        <dbReference type="Proteomes" id="UP000287401"/>
    </source>
</evidence>
<keyword evidence="2" id="KW-0675">Receptor</keyword>
<dbReference type="Proteomes" id="UP000287401">
    <property type="component" value="Unassembled WGS sequence"/>
</dbReference>
<dbReference type="InterPro" id="IPR000157">
    <property type="entry name" value="TIR_dom"/>
</dbReference>
<organism evidence="2 3">
    <name type="scientific">Sphingobium yanoikuyae</name>
    <name type="common">Sphingomonas yanoikuyae</name>
    <dbReference type="NCBI Taxonomy" id="13690"/>
    <lineage>
        <taxon>Bacteria</taxon>
        <taxon>Pseudomonadati</taxon>
        <taxon>Pseudomonadota</taxon>
        <taxon>Alphaproteobacteria</taxon>
        <taxon>Sphingomonadales</taxon>
        <taxon>Sphingomonadaceae</taxon>
        <taxon>Sphingobium</taxon>
    </lineage>
</organism>
<dbReference type="SUPFAM" id="SSF52200">
    <property type="entry name" value="Toll/Interleukin receptor TIR domain"/>
    <property type="match status" value="1"/>
</dbReference>
<dbReference type="GO" id="GO:0007165">
    <property type="term" value="P:signal transduction"/>
    <property type="evidence" value="ECO:0007669"/>
    <property type="project" value="InterPro"/>
</dbReference>
<dbReference type="Pfam" id="PF13676">
    <property type="entry name" value="TIR_2"/>
    <property type="match status" value="1"/>
</dbReference>
<accession>A0A430BS59</accession>
<dbReference type="Gene3D" id="3.40.50.10140">
    <property type="entry name" value="Toll/interleukin-1 receptor homology (TIR) domain"/>
    <property type="match status" value="1"/>
</dbReference>